<dbReference type="InParanoid" id="C3XZN9"/>
<gene>
    <name evidence="1" type="ORF">BRAFLDRAFT_85565</name>
</gene>
<sequence length="335" mass="36963">MSTSISEQQSVLDLLDIDEDVRYMESSDTCFPNNGPLLPRHGSSMGYQQHHGYVTTGSISYRRDSAAQKNTPWSLPVTSLYGGVKERKKNLTDSCVCNFIDESLGDLDWYLMGKYLIPCEICRNTLQRVCDYGKESGDCKEIGDLENIKTWSNLQYQDNTTDSYESSDIESCDSECSCTMSSCTWESSTCSGYSGWEENQSNVFTITECSLCSSNFTASVPSMDPGVSPVNLPVTDASAVTLPVTDALPVTLPVTDASPVTLPVTDASPVTLPVTDASPVTLPVTVTSPIERVATWIQEHEKYINVRPRAGLSEVLASLSERFKRRWMMPRCCVH</sequence>
<dbReference type="EMBL" id="GG666476">
    <property type="protein sequence ID" value="EEN66437.1"/>
    <property type="molecule type" value="Genomic_DNA"/>
</dbReference>
<organism>
    <name type="scientific">Branchiostoma floridae</name>
    <name type="common">Florida lancelet</name>
    <name type="synonym">Amphioxus</name>
    <dbReference type="NCBI Taxonomy" id="7739"/>
    <lineage>
        <taxon>Eukaryota</taxon>
        <taxon>Metazoa</taxon>
        <taxon>Chordata</taxon>
        <taxon>Cephalochordata</taxon>
        <taxon>Leptocardii</taxon>
        <taxon>Amphioxiformes</taxon>
        <taxon>Branchiostomatidae</taxon>
        <taxon>Branchiostoma</taxon>
    </lineage>
</organism>
<protein>
    <submittedName>
        <fullName evidence="1">Uncharacterized protein</fullName>
    </submittedName>
</protein>
<reference evidence="1" key="1">
    <citation type="journal article" date="2008" name="Nature">
        <title>The amphioxus genome and the evolution of the chordate karyotype.</title>
        <authorList>
            <consortium name="US DOE Joint Genome Institute (JGI-PGF)"/>
            <person name="Putnam N.H."/>
            <person name="Butts T."/>
            <person name="Ferrier D.E.K."/>
            <person name="Furlong R.F."/>
            <person name="Hellsten U."/>
            <person name="Kawashima T."/>
            <person name="Robinson-Rechavi M."/>
            <person name="Shoguchi E."/>
            <person name="Terry A."/>
            <person name="Yu J.-K."/>
            <person name="Benito-Gutierrez E.L."/>
            <person name="Dubchak I."/>
            <person name="Garcia-Fernandez J."/>
            <person name="Gibson-Brown J.J."/>
            <person name="Grigoriev I.V."/>
            <person name="Horton A.C."/>
            <person name="de Jong P.J."/>
            <person name="Jurka J."/>
            <person name="Kapitonov V.V."/>
            <person name="Kohara Y."/>
            <person name="Kuroki Y."/>
            <person name="Lindquist E."/>
            <person name="Lucas S."/>
            <person name="Osoegawa K."/>
            <person name="Pennacchio L.A."/>
            <person name="Salamov A.A."/>
            <person name="Satou Y."/>
            <person name="Sauka-Spengler T."/>
            <person name="Schmutz J."/>
            <person name="Shin-I T."/>
            <person name="Toyoda A."/>
            <person name="Bronner-Fraser M."/>
            <person name="Fujiyama A."/>
            <person name="Holland L.Z."/>
            <person name="Holland P.W.H."/>
            <person name="Satoh N."/>
            <person name="Rokhsar D.S."/>
        </authorList>
    </citation>
    <scope>NUCLEOTIDE SEQUENCE [LARGE SCALE GENOMIC DNA]</scope>
    <source>
        <strain evidence="1">S238N-H82</strain>
        <tissue evidence="1">Testes</tissue>
    </source>
</reference>
<dbReference type="AlphaFoldDB" id="C3XZN9"/>
<proteinExistence type="predicted"/>
<evidence type="ECO:0000313" key="1">
    <source>
        <dbReference type="EMBL" id="EEN66437.1"/>
    </source>
</evidence>
<name>C3XZN9_BRAFL</name>
<accession>C3XZN9</accession>